<feature type="non-terminal residue" evidence="2">
    <location>
        <position position="1"/>
    </location>
</feature>
<organism evidence="2 3">
    <name type="scientific">Puccinia sorghi</name>
    <dbReference type="NCBI Taxonomy" id="27349"/>
    <lineage>
        <taxon>Eukaryota</taxon>
        <taxon>Fungi</taxon>
        <taxon>Dikarya</taxon>
        <taxon>Basidiomycota</taxon>
        <taxon>Pucciniomycotina</taxon>
        <taxon>Pucciniomycetes</taxon>
        <taxon>Pucciniales</taxon>
        <taxon>Pucciniaceae</taxon>
        <taxon>Puccinia</taxon>
    </lineage>
</organism>
<name>A0A0L6UDY8_9BASI</name>
<evidence type="ECO:0000313" key="3">
    <source>
        <dbReference type="Proteomes" id="UP000037035"/>
    </source>
</evidence>
<accession>A0A0L6UDY8</accession>
<comment type="caution">
    <text evidence="2">The sequence shown here is derived from an EMBL/GenBank/DDBJ whole genome shotgun (WGS) entry which is preliminary data.</text>
</comment>
<evidence type="ECO:0000313" key="2">
    <source>
        <dbReference type="EMBL" id="KNZ46784.1"/>
    </source>
</evidence>
<keyword evidence="3" id="KW-1185">Reference proteome</keyword>
<keyword evidence="1" id="KW-1133">Transmembrane helix</keyword>
<protein>
    <submittedName>
        <fullName evidence="2">Uncharacterized protein</fullName>
    </submittedName>
</protein>
<keyword evidence="1" id="KW-0812">Transmembrane</keyword>
<feature type="non-terminal residue" evidence="2">
    <location>
        <position position="100"/>
    </location>
</feature>
<sequence>NGLHFICSCNKGSSGPNGSAWTHLNESAVCDHKLLCGSPSHQLIIRQNPERLSILAIVIFGPLAFQLLLVWPHNISFTLTNTVGTMSRDLAKNDPSSELN</sequence>
<dbReference type="AlphaFoldDB" id="A0A0L6UDY8"/>
<dbReference type="VEuPathDB" id="FungiDB:VP01_6951g1"/>
<evidence type="ECO:0000256" key="1">
    <source>
        <dbReference type="SAM" id="Phobius"/>
    </source>
</evidence>
<proteinExistence type="predicted"/>
<keyword evidence="1" id="KW-0472">Membrane</keyword>
<reference evidence="2 3" key="1">
    <citation type="submission" date="2015-08" db="EMBL/GenBank/DDBJ databases">
        <title>Next Generation Sequencing and Analysis of the Genome of Puccinia sorghi L Schw, the Causal Agent of Maize Common Rust.</title>
        <authorList>
            <person name="Rochi L."/>
            <person name="Burguener G."/>
            <person name="Darino M."/>
            <person name="Turjanski A."/>
            <person name="Kreff E."/>
            <person name="Dieguez M.J."/>
            <person name="Sacco F."/>
        </authorList>
    </citation>
    <scope>NUCLEOTIDE SEQUENCE [LARGE SCALE GENOMIC DNA]</scope>
    <source>
        <strain evidence="2 3">RO10H11247</strain>
    </source>
</reference>
<gene>
    <name evidence="2" type="ORF">VP01_6951g1</name>
</gene>
<feature type="transmembrane region" description="Helical" evidence="1">
    <location>
        <begin position="52"/>
        <end position="71"/>
    </location>
</feature>
<dbReference type="Proteomes" id="UP000037035">
    <property type="component" value="Unassembled WGS sequence"/>
</dbReference>
<dbReference type="EMBL" id="LAVV01012329">
    <property type="protein sequence ID" value="KNZ46784.1"/>
    <property type="molecule type" value="Genomic_DNA"/>
</dbReference>